<dbReference type="RefSeq" id="WP_107583108.1">
    <property type="nucleotide sequence ID" value="NZ_PZJJ01000001.1"/>
</dbReference>
<dbReference type="OrthoDB" id="384721at2"/>
<keyword evidence="3" id="KW-1185">Reference proteome</keyword>
<dbReference type="Pfam" id="PF03009">
    <property type="entry name" value="GDPD"/>
    <property type="match status" value="1"/>
</dbReference>
<organism evidence="2 3">
    <name type="scientific">Alkalicoccus saliphilus</name>
    <dbReference type="NCBI Taxonomy" id="200989"/>
    <lineage>
        <taxon>Bacteria</taxon>
        <taxon>Bacillati</taxon>
        <taxon>Bacillota</taxon>
        <taxon>Bacilli</taxon>
        <taxon>Bacillales</taxon>
        <taxon>Bacillaceae</taxon>
        <taxon>Alkalicoccus</taxon>
    </lineage>
</organism>
<dbReference type="AlphaFoldDB" id="A0A2T4UAW6"/>
<reference evidence="2 3" key="1">
    <citation type="submission" date="2018-03" db="EMBL/GenBank/DDBJ databases">
        <title>Alkalicoccus saliphilus sp. nov., isolated from a mineral pool.</title>
        <authorList>
            <person name="Zhao B."/>
        </authorList>
    </citation>
    <scope>NUCLEOTIDE SEQUENCE [LARGE SCALE GENOMIC DNA]</scope>
    <source>
        <strain evidence="2 3">6AG</strain>
    </source>
</reference>
<name>A0A2T4UAW6_9BACI</name>
<dbReference type="InterPro" id="IPR030395">
    <property type="entry name" value="GP_PDE_dom"/>
</dbReference>
<accession>A0A2T4UAW6</accession>
<dbReference type="EMBL" id="PZJJ01000001">
    <property type="protein sequence ID" value="PTL40534.1"/>
    <property type="molecule type" value="Genomic_DNA"/>
</dbReference>
<sequence length="239" mass="27257">MEIIGHRGFKRKLPENTMASFKAASAFPIQGIECDVQWTKDHVPVIIHDPDVDRTTSGSGPVASHTWEELKKLDAGSYFDPRYASERIPALDELCSWISSKELTLHLELKEQTGVSEEAFVESCLAVLKHHGIVMNTVISTFYHRYIREVKKQQPLLETALLTKTPFRRGRNYANKVAADGIHIRHSVQASMYYRPWKKQDITVRAYNIRTPFDFNRCRKAGITGVITDDPEQMTALNI</sequence>
<evidence type="ECO:0000313" key="2">
    <source>
        <dbReference type="EMBL" id="PTL40534.1"/>
    </source>
</evidence>
<evidence type="ECO:0000313" key="3">
    <source>
        <dbReference type="Proteomes" id="UP000240509"/>
    </source>
</evidence>
<evidence type="ECO:0000259" key="1">
    <source>
        <dbReference type="PROSITE" id="PS51704"/>
    </source>
</evidence>
<protein>
    <submittedName>
        <fullName evidence="2">Glycerophosphodiester phosphodiesterase</fullName>
    </submittedName>
</protein>
<proteinExistence type="predicted"/>
<dbReference type="GO" id="GO:0006629">
    <property type="term" value="P:lipid metabolic process"/>
    <property type="evidence" value="ECO:0007669"/>
    <property type="project" value="InterPro"/>
</dbReference>
<feature type="domain" description="GP-PDE" evidence="1">
    <location>
        <begin position="1"/>
        <end position="238"/>
    </location>
</feature>
<dbReference type="SUPFAM" id="SSF51695">
    <property type="entry name" value="PLC-like phosphodiesterases"/>
    <property type="match status" value="1"/>
</dbReference>
<dbReference type="PANTHER" id="PTHR46211">
    <property type="entry name" value="GLYCEROPHOSPHORYL DIESTER PHOSPHODIESTERASE"/>
    <property type="match status" value="1"/>
</dbReference>
<dbReference type="PANTHER" id="PTHR46211:SF14">
    <property type="entry name" value="GLYCEROPHOSPHODIESTER PHOSPHODIESTERASE"/>
    <property type="match status" value="1"/>
</dbReference>
<comment type="caution">
    <text evidence="2">The sequence shown here is derived from an EMBL/GenBank/DDBJ whole genome shotgun (WGS) entry which is preliminary data.</text>
</comment>
<gene>
    <name evidence="2" type="ORF">C6Y45_01105</name>
</gene>
<dbReference type="GO" id="GO:0008081">
    <property type="term" value="F:phosphoric diester hydrolase activity"/>
    <property type="evidence" value="ECO:0007669"/>
    <property type="project" value="InterPro"/>
</dbReference>
<dbReference type="InterPro" id="IPR017946">
    <property type="entry name" value="PLC-like_Pdiesterase_TIM-brl"/>
</dbReference>
<dbReference type="Proteomes" id="UP000240509">
    <property type="component" value="Unassembled WGS sequence"/>
</dbReference>
<dbReference type="PROSITE" id="PS51704">
    <property type="entry name" value="GP_PDE"/>
    <property type="match status" value="1"/>
</dbReference>
<dbReference type="Gene3D" id="3.20.20.190">
    <property type="entry name" value="Phosphatidylinositol (PI) phosphodiesterase"/>
    <property type="match status" value="1"/>
</dbReference>